<feature type="compositionally biased region" description="Basic and acidic residues" evidence="1">
    <location>
        <begin position="12"/>
        <end position="28"/>
    </location>
</feature>
<protein>
    <submittedName>
        <fullName evidence="2">Uncharacterized protein</fullName>
    </submittedName>
</protein>
<evidence type="ECO:0000256" key="1">
    <source>
        <dbReference type="SAM" id="MobiDB-lite"/>
    </source>
</evidence>
<dbReference type="AlphaFoldDB" id="A0A5B7JTY5"/>
<sequence length="78" mass="8716">MAESKAGTVSLRQDRDKSTEGSHEETNHPHSLPVCVMLSLNPKSSNPLTISLQNLTILDRSRGSAQRKWKQKVTNFRA</sequence>
<proteinExistence type="predicted"/>
<dbReference type="Proteomes" id="UP000324222">
    <property type="component" value="Unassembled WGS sequence"/>
</dbReference>
<evidence type="ECO:0000313" key="3">
    <source>
        <dbReference type="Proteomes" id="UP000324222"/>
    </source>
</evidence>
<evidence type="ECO:0000313" key="2">
    <source>
        <dbReference type="EMBL" id="MPC97756.1"/>
    </source>
</evidence>
<comment type="caution">
    <text evidence="2">The sequence shown here is derived from an EMBL/GenBank/DDBJ whole genome shotgun (WGS) entry which is preliminary data.</text>
</comment>
<organism evidence="2 3">
    <name type="scientific">Portunus trituberculatus</name>
    <name type="common">Swimming crab</name>
    <name type="synonym">Neptunus trituberculatus</name>
    <dbReference type="NCBI Taxonomy" id="210409"/>
    <lineage>
        <taxon>Eukaryota</taxon>
        <taxon>Metazoa</taxon>
        <taxon>Ecdysozoa</taxon>
        <taxon>Arthropoda</taxon>
        <taxon>Crustacea</taxon>
        <taxon>Multicrustacea</taxon>
        <taxon>Malacostraca</taxon>
        <taxon>Eumalacostraca</taxon>
        <taxon>Eucarida</taxon>
        <taxon>Decapoda</taxon>
        <taxon>Pleocyemata</taxon>
        <taxon>Brachyura</taxon>
        <taxon>Eubrachyura</taxon>
        <taxon>Portunoidea</taxon>
        <taxon>Portunidae</taxon>
        <taxon>Portuninae</taxon>
        <taxon>Portunus</taxon>
    </lineage>
</organism>
<accession>A0A5B7JTY5</accession>
<feature type="region of interest" description="Disordered" evidence="1">
    <location>
        <begin position="1"/>
        <end position="33"/>
    </location>
</feature>
<reference evidence="2 3" key="1">
    <citation type="submission" date="2019-05" db="EMBL/GenBank/DDBJ databases">
        <title>Another draft genome of Portunus trituberculatus and its Hox gene families provides insights of decapod evolution.</title>
        <authorList>
            <person name="Jeong J.-H."/>
            <person name="Song I."/>
            <person name="Kim S."/>
            <person name="Choi T."/>
            <person name="Kim D."/>
            <person name="Ryu S."/>
            <person name="Kim W."/>
        </authorList>
    </citation>
    <scope>NUCLEOTIDE SEQUENCE [LARGE SCALE GENOMIC DNA]</scope>
    <source>
        <tissue evidence="2">Muscle</tissue>
    </source>
</reference>
<name>A0A5B7JTY5_PORTR</name>
<gene>
    <name evidence="2" type="ORF">E2C01_093085</name>
</gene>
<keyword evidence="3" id="KW-1185">Reference proteome</keyword>
<dbReference type="EMBL" id="VSRR010111364">
    <property type="protein sequence ID" value="MPC97756.1"/>
    <property type="molecule type" value="Genomic_DNA"/>
</dbReference>